<evidence type="ECO:0000313" key="2">
    <source>
        <dbReference type="Proteomes" id="UP000280819"/>
    </source>
</evidence>
<gene>
    <name evidence="1" type="ORF">EII34_04765</name>
</gene>
<name>A0A3P1T9F0_9ACTN</name>
<reference evidence="1 2" key="1">
    <citation type="submission" date="2018-11" db="EMBL/GenBank/DDBJ databases">
        <title>Genomes From Bacteria Associated with the Canine Oral Cavity: a Test Case for Automated Genome-Based Taxonomic Assignment.</title>
        <authorList>
            <person name="Coil D.A."/>
            <person name="Jospin G."/>
            <person name="Darling A.E."/>
            <person name="Wallis C."/>
            <person name="Davis I.J."/>
            <person name="Harris S."/>
            <person name="Eisen J.A."/>
            <person name="Holcombe L.J."/>
            <person name="O'Flynn C."/>
        </authorList>
    </citation>
    <scope>NUCLEOTIDE SEQUENCE [LARGE SCALE GENOMIC DNA]</scope>
    <source>
        <strain evidence="1 2">OH887_COT-365</strain>
    </source>
</reference>
<proteinExistence type="predicted"/>
<dbReference type="OrthoDB" id="9889198at2"/>
<evidence type="ECO:0000313" key="1">
    <source>
        <dbReference type="EMBL" id="RRD05999.1"/>
    </source>
</evidence>
<dbReference type="Proteomes" id="UP000280819">
    <property type="component" value="Unassembled WGS sequence"/>
</dbReference>
<dbReference type="EMBL" id="RQZG01000004">
    <property type="protein sequence ID" value="RRD05999.1"/>
    <property type="molecule type" value="Genomic_DNA"/>
</dbReference>
<organism evidence="1 2">
    <name type="scientific">Arachnia propionica</name>
    <dbReference type="NCBI Taxonomy" id="1750"/>
    <lineage>
        <taxon>Bacteria</taxon>
        <taxon>Bacillati</taxon>
        <taxon>Actinomycetota</taxon>
        <taxon>Actinomycetes</taxon>
        <taxon>Propionibacteriales</taxon>
        <taxon>Propionibacteriaceae</taxon>
        <taxon>Arachnia</taxon>
    </lineage>
</organism>
<accession>A0A3P1T9F0</accession>
<dbReference type="AlphaFoldDB" id="A0A3P1T9F0"/>
<comment type="caution">
    <text evidence="1">The sequence shown here is derived from an EMBL/GenBank/DDBJ whole genome shotgun (WGS) entry which is preliminary data.</text>
</comment>
<sequence length="132" mass="14804">MDVTRPNRMIADPARLGEVTHKEHIRSSWSFAACCPATTAGGAWLALRRQEDLRWEITPGRGRITVFRVGLRGVSSTAVTTADLADLRIEEREDDHRLVLPGLTVAMHVRRADAKQLIAAYDEFRRSLPGDR</sequence>
<dbReference type="RefSeq" id="WP_124843468.1">
    <property type="nucleotide sequence ID" value="NZ_RQZG01000004.1"/>
</dbReference>
<protein>
    <submittedName>
        <fullName evidence="1">Uncharacterized protein</fullName>
    </submittedName>
</protein>